<name>A0AAW2YIP2_9EUKA</name>
<evidence type="ECO:0000256" key="8">
    <source>
        <dbReference type="ARBA" id="ARBA00023010"/>
    </source>
</evidence>
<dbReference type="Pfam" id="PF02466">
    <property type="entry name" value="Tim17"/>
    <property type="match status" value="1"/>
</dbReference>
<keyword evidence="9" id="KW-0496">Mitochondrion</keyword>
<dbReference type="GO" id="GO:0030150">
    <property type="term" value="P:protein import into mitochondrial matrix"/>
    <property type="evidence" value="ECO:0007669"/>
    <property type="project" value="TreeGrafter"/>
</dbReference>
<dbReference type="EMBL" id="JAOPGA020000054">
    <property type="protein sequence ID" value="KAL0476519.1"/>
    <property type="molecule type" value="Genomic_DNA"/>
</dbReference>
<accession>A0AAW2YIP2</accession>
<evidence type="ECO:0000256" key="6">
    <source>
        <dbReference type="ARBA" id="ARBA00022927"/>
    </source>
</evidence>
<evidence type="ECO:0000313" key="12">
    <source>
        <dbReference type="EMBL" id="KAL0476519.1"/>
    </source>
</evidence>
<keyword evidence="4 11" id="KW-0812">Transmembrane</keyword>
<protein>
    <submittedName>
        <fullName evidence="12">Mitochondrial import inner membrane translocase subunit TIM17</fullName>
    </submittedName>
</protein>
<keyword evidence="7 11" id="KW-1133">Transmembrane helix</keyword>
<dbReference type="Proteomes" id="UP001431209">
    <property type="component" value="Unassembled WGS sequence"/>
</dbReference>
<keyword evidence="14" id="KW-1185">Reference proteome</keyword>
<evidence type="ECO:0000256" key="11">
    <source>
        <dbReference type="SAM" id="Phobius"/>
    </source>
</evidence>
<evidence type="ECO:0000256" key="5">
    <source>
        <dbReference type="ARBA" id="ARBA00022792"/>
    </source>
</evidence>
<dbReference type="PANTHER" id="PTHR10485">
    <property type="entry name" value="MITOCHONDRIAL IMPORT INNER MEMBRANE TRANSLOCASE SUBUNIT TIM-17"/>
    <property type="match status" value="1"/>
</dbReference>
<dbReference type="GO" id="GO:0008320">
    <property type="term" value="F:protein transmembrane transporter activity"/>
    <property type="evidence" value="ECO:0007669"/>
    <property type="project" value="TreeGrafter"/>
</dbReference>
<feature type="transmembrane region" description="Helical" evidence="11">
    <location>
        <begin position="16"/>
        <end position="36"/>
    </location>
</feature>
<gene>
    <name evidence="12" type="ORF">AKO1_004593</name>
    <name evidence="13" type="ORF">AKO1_010626</name>
</gene>
<evidence type="ECO:0000256" key="1">
    <source>
        <dbReference type="ARBA" id="ARBA00004448"/>
    </source>
</evidence>
<proteinExistence type="inferred from homology"/>
<dbReference type="AlphaFoldDB" id="A0AAW2YIP2"/>
<dbReference type="GO" id="GO:0005744">
    <property type="term" value="C:TIM23 mitochondrial import inner membrane translocase complex"/>
    <property type="evidence" value="ECO:0007669"/>
    <property type="project" value="TreeGrafter"/>
</dbReference>
<evidence type="ECO:0000313" key="14">
    <source>
        <dbReference type="Proteomes" id="UP001431209"/>
    </source>
</evidence>
<keyword evidence="10 11" id="KW-0472">Membrane</keyword>
<evidence type="ECO:0000256" key="7">
    <source>
        <dbReference type="ARBA" id="ARBA00022989"/>
    </source>
</evidence>
<comment type="similarity">
    <text evidence="2">Belongs to the Tim17/Tim22/Tim23 family.</text>
</comment>
<reference evidence="12 14" key="1">
    <citation type="submission" date="2024-03" db="EMBL/GenBank/DDBJ databases">
        <title>The Acrasis kona genome and developmental transcriptomes reveal deep origins of eukaryotic multicellular pathways.</title>
        <authorList>
            <person name="Sheikh S."/>
            <person name="Fu C.-J."/>
            <person name="Brown M.W."/>
            <person name="Baldauf S.L."/>
        </authorList>
    </citation>
    <scope>NUCLEOTIDE SEQUENCE [LARGE SCALE GENOMIC DNA]</scope>
    <source>
        <strain evidence="12 14">ATCC MYA-3509</strain>
    </source>
</reference>
<evidence type="ECO:0000313" key="13">
    <source>
        <dbReference type="EMBL" id="KAL0489331.1"/>
    </source>
</evidence>
<evidence type="ECO:0000256" key="2">
    <source>
        <dbReference type="ARBA" id="ARBA00008444"/>
    </source>
</evidence>
<dbReference type="EMBL" id="JAOPGA020001547">
    <property type="protein sequence ID" value="KAL0489331.1"/>
    <property type="molecule type" value="Genomic_DNA"/>
</dbReference>
<keyword evidence="5" id="KW-0999">Mitochondrion inner membrane</keyword>
<evidence type="ECO:0000256" key="10">
    <source>
        <dbReference type="ARBA" id="ARBA00023136"/>
    </source>
</evidence>
<evidence type="ECO:0000256" key="3">
    <source>
        <dbReference type="ARBA" id="ARBA00022448"/>
    </source>
</evidence>
<comment type="caution">
    <text evidence="12">The sequence shown here is derived from an EMBL/GenBank/DDBJ whole genome shotgun (WGS) entry which is preliminary data.</text>
</comment>
<feature type="transmembrane region" description="Helical" evidence="11">
    <location>
        <begin position="57"/>
        <end position="80"/>
    </location>
</feature>
<dbReference type="PANTHER" id="PTHR10485:SF0">
    <property type="entry name" value="AT05822P-RELATED"/>
    <property type="match status" value="1"/>
</dbReference>
<keyword evidence="3" id="KW-0813">Transport</keyword>
<evidence type="ECO:0000256" key="9">
    <source>
        <dbReference type="ARBA" id="ARBA00023128"/>
    </source>
</evidence>
<sequence>MTNERNPCPYRVYEDVSVGFMMGTVLGSGFHFLKGVKNGARGERFRNGMLSMQARGPVLGGVFAVWGGMFSSCECLYTYIFGREDMVGAIASGAVAGGVLAMRGGAAACARSAMIGAIFLGMTEGANILLQRYMASKQQEAMGVPEPPFIKHGEKIPYFKTFDHNLEKEFDFVGPYLPKNLL</sequence>
<keyword evidence="6" id="KW-0653">Protein transport</keyword>
<organism evidence="12 14">
    <name type="scientific">Acrasis kona</name>
    <dbReference type="NCBI Taxonomy" id="1008807"/>
    <lineage>
        <taxon>Eukaryota</taxon>
        <taxon>Discoba</taxon>
        <taxon>Heterolobosea</taxon>
        <taxon>Tetramitia</taxon>
        <taxon>Eutetramitia</taxon>
        <taxon>Acrasidae</taxon>
        <taxon>Acrasis</taxon>
    </lineage>
</organism>
<keyword evidence="8" id="KW-0811">Translocation</keyword>
<evidence type="ECO:0000256" key="4">
    <source>
        <dbReference type="ARBA" id="ARBA00022692"/>
    </source>
</evidence>
<comment type="subcellular location">
    <subcellularLocation>
        <location evidence="1">Mitochondrion inner membrane</location>
        <topology evidence="1">Multi-pass membrane protein</topology>
    </subcellularLocation>
</comment>